<dbReference type="AlphaFoldDB" id="A0A427B1R8"/>
<reference evidence="2 3" key="1">
    <citation type="journal article" date="2014" name="Agronomy (Basel)">
        <title>A Draft Genome Sequence for Ensete ventricosum, the Drought-Tolerant Tree Against Hunger.</title>
        <authorList>
            <person name="Harrison J."/>
            <person name="Moore K.A."/>
            <person name="Paszkiewicz K."/>
            <person name="Jones T."/>
            <person name="Grant M."/>
            <person name="Ambacheew D."/>
            <person name="Muzemil S."/>
            <person name="Studholme D.J."/>
        </authorList>
    </citation>
    <scope>NUCLEOTIDE SEQUENCE [LARGE SCALE GENOMIC DNA]</scope>
</reference>
<accession>A0A427B1R8</accession>
<sequence length="194" mass="20918">MYAVQVMNFLRMLILKTLKERQESTLEDASLSDADPPDENGHHGPQLHLEACIKEATEDVGVIEEPVVDNLAGVPEERSTKDEEADGPQTSHDNAASEGTTVQHSTRELFLSGNSALPDGSSGCHESAANCSNAGHTNSRRKKTGQPNNQNHWKGSSKAKGKSTSRASLSAEKSRGTSIASRINSKVELVEAWR</sequence>
<protein>
    <submittedName>
        <fullName evidence="2">Uncharacterized protein</fullName>
    </submittedName>
</protein>
<evidence type="ECO:0000313" key="3">
    <source>
        <dbReference type="Proteomes" id="UP000287651"/>
    </source>
</evidence>
<dbReference type="Proteomes" id="UP000287651">
    <property type="component" value="Unassembled WGS sequence"/>
</dbReference>
<proteinExistence type="predicted"/>
<evidence type="ECO:0000256" key="1">
    <source>
        <dbReference type="SAM" id="MobiDB-lite"/>
    </source>
</evidence>
<evidence type="ECO:0000313" key="2">
    <source>
        <dbReference type="EMBL" id="RRT82365.1"/>
    </source>
</evidence>
<organism evidence="2 3">
    <name type="scientific">Ensete ventricosum</name>
    <name type="common">Abyssinian banana</name>
    <name type="synonym">Musa ensete</name>
    <dbReference type="NCBI Taxonomy" id="4639"/>
    <lineage>
        <taxon>Eukaryota</taxon>
        <taxon>Viridiplantae</taxon>
        <taxon>Streptophyta</taxon>
        <taxon>Embryophyta</taxon>
        <taxon>Tracheophyta</taxon>
        <taxon>Spermatophyta</taxon>
        <taxon>Magnoliopsida</taxon>
        <taxon>Liliopsida</taxon>
        <taxon>Zingiberales</taxon>
        <taxon>Musaceae</taxon>
        <taxon>Ensete</taxon>
    </lineage>
</organism>
<feature type="compositionally biased region" description="Polar residues" evidence="1">
    <location>
        <begin position="88"/>
        <end position="104"/>
    </location>
</feature>
<name>A0A427B1R8_ENSVE</name>
<gene>
    <name evidence="2" type="ORF">B296_00013099</name>
</gene>
<feature type="region of interest" description="Disordered" evidence="1">
    <location>
        <begin position="26"/>
        <end position="45"/>
    </location>
</feature>
<comment type="caution">
    <text evidence="2">The sequence shown here is derived from an EMBL/GenBank/DDBJ whole genome shotgun (WGS) entry which is preliminary data.</text>
</comment>
<dbReference type="EMBL" id="AMZH03000712">
    <property type="protein sequence ID" value="RRT82365.1"/>
    <property type="molecule type" value="Genomic_DNA"/>
</dbReference>
<feature type="region of interest" description="Disordered" evidence="1">
    <location>
        <begin position="63"/>
        <end position="180"/>
    </location>
</feature>